<dbReference type="GO" id="GO:0003677">
    <property type="term" value="F:DNA binding"/>
    <property type="evidence" value="ECO:0007669"/>
    <property type="project" value="InterPro"/>
</dbReference>
<dbReference type="SUPFAM" id="SSF53098">
    <property type="entry name" value="Ribonuclease H-like"/>
    <property type="match status" value="1"/>
</dbReference>
<name>A0A1E3UI00_9FIRM</name>
<dbReference type="InterPro" id="IPR036397">
    <property type="entry name" value="RNaseH_sf"/>
</dbReference>
<gene>
    <name evidence="2" type="ORF">BEI59_17335</name>
</gene>
<dbReference type="EMBL" id="MEHA01000012">
    <property type="protein sequence ID" value="ODR49699.1"/>
    <property type="molecule type" value="Genomic_DNA"/>
</dbReference>
<organism evidence="2 3">
    <name type="scientific">Eisenbergiella tayi</name>
    <dbReference type="NCBI Taxonomy" id="1432052"/>
    <lineage>
        <taxon>Bacteria</taxon>
        <taxon>Bacillati</taxon>
        <taxon>Bacillota</taxon>
        <taxon>Clostridia</taxon>
        <taxon>Lachnospirales</taxon>
        <taxon>Lachnospiraceae</taxon>
        <taxon>Eisenbergiella</taxon>
    </lineage>
</organism>
<dbReference type="GO" id="GO:0006313">
    <property type="term" value="P:DNA transposition"/>
    <property type="evidence" value="ECO:0007669"/>
    <property type="project" value="InterPro"/>
</dbReference>
<dbReference type="Gene3D" id="1.10.10.60">
    <property type="entry name" value="Homeodomain-like"/>
    <property type="match status" value="1"/>
</dbReference>
<dbReference type="GO" id="GO:0004803">
    <property type="term" value="F:transposase activity"/>
    <property type="evidence" value="ECO:0007669"/>
    <property type="project" value="InterPro"/>
</dbReference>
<dbReference type="Pfam" id="PF09299">
    <property type="entry name" value="Mu-transpos_C"/>
    <property type="match status" value="1"/>
</dbReference>
<dbReference type="PROSITE" id="PS50994">
    <property type="entry name" value="INTEGRASE"/>
    <property type="match status" value="1"/>
</dbReference>
<dbReference type="OrthoDB" id="9794201at2"/>
<evidence type="ECO:0000259" key="1">
    <source>
        <dbReference type="PROSITE" id="PS50994"/>
    </source>
</evidence>
<dbReference type="Pfam" id="PF02914">
    <property type="entry name" value="DDE_2"/>
    <property type="match status" value="1"/>
</dbReference>
<dbReference type="SUPFAM" id="SSF50610">
    <property type="entry name" value="mu transposase, C-terminal domain"/>
    <property type="match status" value="1"/>
</dbReference>
<dbReference type="GO" id="GO:0015074">
    <property type="term" value="P:DNA integration"/>
    <property type="evidence" value="ECO:0007669"/>
    <property type="project" value="InterPro"/>
</dbReference>
<accession>A0A1E3UI00</accession>
<dbReference type="InterPro" id="IPR012337">
    <property type="entry name" value="RNaseH-like_sf"/>
</dbReference>
<sequence length="656" mass="76663">MTWLTTQEAARLLFCDVSAIRKKAKNKEIMSKKEPGKGRGGEKLFILLESLPEQAQNAYYNKKGECLPVVNTDYTYTKAQREKGELRALAVIEHRKYQKEMMGRGIKKKTDIMDSFVIKWNTEHPDFRITSKSLYDWRKKSKTGKVENLADKRGGYNRGESSIPEKYQNYFSSLYLQQTKPSLESCFKETQLYANQNGDIIPGIKAFRLFVKGMSYALLTRYREGEKAFKDTCEPYTERDYSLLAPNDWWVADHHLWDVFVRIPDGKGGWKLARPWGSYWMDMRTRKMISSIIRIESPNSDVVLCSFGLGVEHFGVPKGVRLDNGKDYKAKDLFYDDKYICSEEEQNKIFNSLAANLQIEYTYAIPYNAKAKPIERVFNTFESQLGKMFPSYAGSNAKKRPEDLKDLDIMEVITLEEFIVRHNKYVYEIYNNDPHSGKAMYKQSPNHWYSELEFTLRRVSKDVLYFSLMRVKGTRVVGRNGITFNGVHFYNDNCINYIRQKVLAKYDPTKPEILYVFDLNENFLFIAEEVPQIGWSLNQEDYEQMNHRNKVARQKALNNYTADNVIRSTESIGERLNRQAESAGQSPIAKPKKMEIIRNGKLEETVRRITLSDIERNYEDTLKQERERKLAVTSKQKELAERFKNNMLERAYRNQA</sequence>
<evidence type="ECO:0000313" key="2">
    <source>
        <dbReference type="EMBL" id="ODR49699.1"/>
    </source>
</evidence>
<dbReference type="Pfam" id="PF09039">
    <property type="entry name" value="HTH_Tnp_Mu_2"/>
    <property type="match status" value="1"/>
</dbReference>
<reference evidence="2 3" key="1">
    <citation type="submission" date="2016-08" db="EMBL/GenBank/DDBJ databases">
        <authorList>
            <person name="Seilhamer J.J."/>
        </authorList>
    </citation>
    <scope>NUCLEOTIDE SEQUENCE [LARGE SCALE GENOMIC DNA]</scope>
    <source>
        <strain evidence="2 3">NML150140-1</strain>
    </source>
</reference>
<dbReference type="InterPro" id="IPR001584">
    <property type="entry name" value="Integrase_cat-core"/>
</dbReference>
<dbReference type="InterPro" id="IPR009004">
    <property type="entry name" value="Transposase_Mu_C"/>
</dbReference>
<dbReference type="Gene3D" id="3.30.420.10">
    <property type="entry name" value="Ribonuclease H-like superfamily/Ribonuclease H"/>
    <property type="match status" value="1"/>
</dbReference>
<dbReference type="InterPro" id="IPR015126">
    <property type="entry name" value="Mu_I-gamma"/>
</dbReference>
<dbReference type="AlphaFoldDB" id="A0A1E3UI00"/>
<dbReference type="InterPro" id="IPR015378">
    <property type="entry name" value="Transposase-like_Mu_C"/>
</dbReference>
<dbReference type="InterPro" id="IPR004189">
    <property type="entry name" value="Phage_Mu_transposase"/>
</dbReference>
<protein>
    <recommendedName>
        <fullName evidence="1">Integrase catalytic domain-containing protein</fullName>
    </recommendedName>
</protein>
<feature type="domain" description="Integrase catalytic" evidence="1">
    <location>
        <begin position="242"/>
        <end position="453"/>
    </location>
</feature>
<comment type="caution">
    <text evidence="2">The sequence shown here is derived from an EMBL/GenBank/DDBJ whole genome shotgun (WGS) entry which is preliminary data.</text>
</comment>
<proteinExistence type="predicted"/>
<dbReference type="Proteomes" id="UP000094271">
    <property type="component" value="Unassembled WGS sequence"/>
</dbReference>
<evidence type="ECO:0000313" key="3">
    <source>
        <dbReference type="Proteomes" id="UP000094271"/>
    </source>
</evidence>